<sequence>MLANLRNVSSHEVELGKPGKVQELEPSKNPGSETMSGPHGVTWLALSVSLVFVFLGHPPGALGGNILVFPVDGSHWVNMNLLIEGLHARGHQITVVRSSSSWYIKESSPHYRSVSVTVPGGMDVEKQDYFAFLLGNLLEIRKGGSSPLAFASFYRLMLSGLSSLHQQGSSFVADIFENQALMQSLRDGRYDVALVDPGLPIGVLVAHELGLPTVFNVRWITSGEGHFVVAPSPASYVPVSGYVASDQMDFSQRLGNVLMYLLNTAIDRFVVSPHYDRLVEKYFEPGTTFYHLLQGADLWLMRVDFVFEFPRPTMPNIVYIGGFQCKPSEPLPTDLEEFIQSSGEHGFILMSLGTLVKSLPVEATSAIASAFAALPQKVIWKHPGKRPHGLGNNTMLVDWMPQNDLLGHSKIKAFVAHGGTNGLYEAMYHSVPVVGLPLLFDQFENVLRLEVRGAAKVLDVTKISTQSFLEAVQEVLHETSYKSNMTRLSELHRDKPVHPLETALFWTEFVIRNKGAAHLKTDSYKMPWYSYHSLDVIGFLLAVLFTLVTVTLCSLRFLCLRLCRKCKAKQE</sequence>
<comment type="caution">
    <text evidence="1">The sequence shown here is derived from an EMBL/GenBank/DDBJ whole genome shotgun (WGS) entry which is preliminary data.</text>
</comment>
<name>A0ACC2EZW5_DALPE</name>
<organism evidence="1 2">
    <name type="scientific">Dallia pectoralis</name>
    <name type="common">Alaska blackfish</name>
    <dbReference type="NCBI Taxonomy" id="75939"/>
    <lineage>
        <taxon>Eukaryota</taxon>
        <taxon>Metazoa</taxon>
        <taxon>Chordata</taxon>
        <taxon>Craniata</taxon>
        <taxon>Vertebrata</taxon>
        <taxon>Euteleostomi</taxon>
        <taxon>Actinopterygii</taxon>
        <taxon>Neopterygii</taxon>
        <taxon>Teleostei</taxon>
        <taxon>Protacanthopterygii</taxon>
        <taxon>Esociformes</taxon>
        <taxon>Umbridae</taxon>
        <taxon>Dallia</taxon>
    </lineage>
</organism>
<evidence type="ECO:0000313" key="1">
    <source>
        <dbReference type="EMBL" id="KAJ7984616.1"/>
    </source>
</evidence>
<protein>
    <submittedName>
        <fullName evidence="1">Uncharacterized protein</fullName>
    </submittedName>
</protein>
<evidence type="ECO:0000313" key="2">
    <source>
        <dbReference type="Proteomes" id="UP001157502"/>
    </source>
</evidence>
<gene>
    <name evidence="1" type="ORF">DPEC_G00356620</name>
</gene>
<keyword evidence="2" id="KW-1185">Reference proteome</keyword>
<proteinExistence type="predicted"/>
<dbReference type="Proteomes" id="UP001157502">
    <property type="component" value="Chromosome 37"/>
</dbReference>
<dbReference type="EMBL" id="CM055764">
    <property type="protein sequence ID" value="KAJ7984616.1"/>
    <property type="molecule type" value="Genomic_DNA"/>
</dbReference>
<accession>A0ACC2EZW5</accession>
<reference evidence="1" key="1">
    <citation type="submission" date="2021-05" db="EMBL/GenBank/DDBJ databases">
        <authorList>
            <person name="Pan Q."/>
            <person name="Jouanno E."/>
            <person name="Zahm M."/>
            <person name="Klopp C."/>
            <person name="Cabau C."/>
            <person name="Louis A."/>
            <person name="Berthelot C."/>
            <person name="Parey E."/>
            <person name="Roest Crollius H."/>
            <person name="Montfort J."/>
            <person name="Robinson-Rechavi M."/>
            <person name="Bouchez O."/>
            <person name="Lampietro C."/>
            <person name="Lopez Roques C."/>
            <person name="Donnadieu C."/>
            <person name="Postlethwait J."/>
            <person name="Bobe J."/>
            <person name="Dillon D."/>
            <person name="Chandos A."/>
            <person name="von Hippel F."/>
            <person name="Guiguen Y."/>
        </authorList>
    </citation>
    <scope>NUCLEOTIDE SEQUENCE</scope>
    <source>
        <strain evidence="1">YG-Jan2019</strain>
    </source>
</reference>